<proteinExistence type="predicted"/>
<dbReference type="SMART" id="SM00267">
    <property type="entry name" value="GGDEF"/>
    <property type="match status" value="1"/>
</dbReference>
<dbReference type="PROSITE" id="PS50112">
    <property type="entry name" value="PAS"/>
    <property type="match status" value="1"/>
</dbReference>
<evidence type="ECO:0000259" key="5">
    <source>
        <dbReference type="PROSITE" id="PS50883"/>
    </source>
</evidence>
<evidence type="ECO:0000313" key="8">
    <source>
        <dbReference type="Proteomes" id="UP001595456"/>
    </source>
</evidence>
<evidence type="ECO:0000259" key="4">
    <source>
        <dbReference type="PROSITE" id="PS50113"/>
    </source>
</evidence>
<dbReference type="InterPro" id="IPR013656">
    <property type="entry name" value="PAS_4"/>
</dbReference>
<dbReference type="Pfam" id="PF07238">
    <property type="entry name" value="PilZ"/>
    <property type="match status" value="1"/>
</dbReference>
<evidence type="ECO:0000259" key="6">
    <source>
        <dbReference type="PROSITE" id="PS50887"/>
    </source>
</evidence>
<dbReference type="SUPFAM" id="SSF141371">
    <property type="entry name" value="PilZ domain-like"/>
    <property type="match status" value="1"/>
</dbReference>
<feature type="region of interest" description="Disordered" evidence="1">
    <location>
        <begin position="1"/>
        <end position="64"/>
    </location>
</feature>
<dbReference type="InterPro" id="IPR000160">
    <property type="entry name" value="GGDEF_dom"/>
</dbReference>
<keyword evidence="2" id="KW-1133">Transmembrane helix</keyword>
<dbReference type="InterPro" id="IPR052155">
    <property type="entry name" value="Biofilm_reg_signaling"/>
</dbReference>
<evidence type="ECO:0000259" key="3">
    <source>
        <dbReference type="PROSITE" id="PS50112"/>
    </source>
</evidence>
<dbReference type="CDD" id="cd00130">
    <property type="entry name" value="PAS"/>
    <property type="match status" value="1"/>
</dbReference>
<dbReference type="NCBIfam" id="TIGR00254">
    <property type="entry name" value="GGDEF"/>
    <property type="match status" value="1"/>
</dbReference>
<dbReference type="SUPFAM" id="SSF55785">
    <property type="entry name" value="PYP-like sensor domain (PAS domain)"/>
    <property type="match status" value="1"/>
</dbReference>
<dbReference type="PANTHER" id="PTHR44757">
    <property type="entry name" value="DIGUANYLATE CYCLASE DGCP"/>
    <property type="match status" value="1"/>
</dbReference>
<evidence type="ECO:0000256" key="2">
    <source>
        <dbReference type="SAM" id="Phobius"/>
    </source>
</evidence>
<feature type="transmembrane region" description="Helical" evidence="2">
    <location>
        <begin position="193"/>
        <end position="222"/>
    </location>
</feature>
<dbReference type="InterPro" id="IPR043128">
    <property type="entry name" value="Rev_trsase/Diguanyl_cyclase"/>
</dbReference>
<feature type="domain" description="PAC" evidence="4">
    <location>
        <begin position="320"/>
        <end position="373"/>
    </location>
</feature>
<dbReference type="NCBIfam" id="TIGR00229">
    <property type="entry name" value="sensory_box"/>
    <property type="match status" value="1"/>
</dbReference>
<dbReference type="EMBL" id="JBHRST010000009">
    <property type="protein sequence ID" value="MFC3097607.1"/>
    <property type="molecule type" value="Genomic_DNA"/>
</dbReference>
<dbReference type="PANTHER" id="PTHR44757:SF2">
    <property type="entry name" value="BIOFILM ARCHITECTURE MAINTENANCE PROTEIN MBAA"/>
    <property type="match status" value="1"/>
</dbReference>
<feature type="region of interest" description="Disordered" evidence="1">
    <location>
        <begin position="895"/>
        <end position="935"/>
    </location>
</feature>
<keyword evidence="8" id="KW-1185">Reference proteome</keyword>
<dbReference type="InterPro" id="IPR001633">
    <property type="entry name" value="EAL_dom"/>
</dbReference>
<evidence type="ECO:0000256" key="1">
    <source>
        <dbReference type="SAM" id="MobiDB-lite"/>
    </source>
</evidence>
<evidence type="ECO:0000313" key="7">
    <source>
        <dbReference type="EMBL" id="MFC3097607.1"/>
    </source>
</evidence>
<dbReference type="RefSeq" id="WP_336925234.1">
    <property type="nucleotide sequence ID" value="NZ_JBANRO010000003.1"/>
</dbReference>
<dbReference type="CDD" id="cd01948">
    <property type="entry name" value="EAL"/>
    <property type="match status" value="1"/>
</dbReference>
<reference evidence="8" key="1">
    <citation type="journal article" date="2019" name="Int. J. Syst. Evol. Microbiol.">
        <title>The Global Catalogue of Microorganisms (GCM) 10K type strain sequencing project: providing services to taxonomists for standard genome sequencing and annotation.</title>
        <authorList>
            <consortium name="The Broad Institute Genomics Platform"/>
            <consortium name="The Broad Institute Genome Sequencing Center for Infectious Disease"/>
            <person name="Wu L."/>
            <person name="Ma J."/>
        </authorList>
    </citation>
    <scope>NUCLEOTIDE SEQUENCE [LARGE SCALE GENOMIC DNA]</scope>
    <source>
        <strain evidence="8">KCTC 52607</strain>
    </source>
</reference>
<dbReference type="InterPro" id="IPR000014">
    <property type="entry name" value="PAS"/>
</dbReference>
<dbReference type="Gene3D" id="3.30.450.20">
    <property type="entry name" value="PAS domain"/>
    <property type="match status" value="1"/>
</dbReference>
<accession>A0ABV7E7J4</accession>
<keyword evidence="2" id="KW-0472">Membrane</keyword>
<sequence length="935" mass="101466">MSGPSSHRRLEGAPLRAPDGVPAARVPAQTPTPGIQGAPNERRNGARRQPAPDRAFAPLDEPEPVETPSAGYGWAMIVVMGASVATAILFTLSWPGAMGSAALLAALGLVALSARLHGILGLSDNIRSKELLGRSASFALPVVPLFLFGLGMGGFVAIAGLVWEIAVCALATTGALAAVYLRRQPALLMAGQWLLWFGFCLSHLTPQVLAGLAAGLAVVAFAGREQVAMQEREDRRRAAQERAQNRARDILSDYEEGGQGWFWETDRRAQITYVSDAVARILGTKAGDLIGRPLVALFNLANSNEASERTLMFHLSTRSAFKELAVRAAVDGDERWWSISGRPIYDSFNNFIGFRGAGTDLTERKRSQEEVSRLANFDSLTGLANRFRISLVLEKFLTSPHEAGRACAIFLLDLDRFKHVNDTMGHPAGDALLKQVAQRLERTIGKMGQVGRLGGDEFKVVIPGRHETQMLADLAREVINSLSQPYAIEGQRVIIGASIGVAIAPQDGEKADDLVRNADLALYAAKDGGRGRYHFYSNDLHAEAEARAQLEEDLRDAITKGDMELFYQPVVSMENEQITGFEALLRWQHPVKGWIPPDRFIGTAEDAGLITQLGEWALRTACMDLACMPPEVRVAVNVSPLQFSSPQLPAVVTQAIARAGIRPDQLELEITESVFLSDDEGTEAMFKALKRIGVRLALDDFGTGYSSLGYLKKAPFDKIKIDQSFVHGATQPGSRNGAIIASITSLAKALGMETTAEGVETMDELELVRRHGCSHVQGYIYERPLTKEATLARLKQGLQAEAKGPRSARAPRQTMLRKVVLEHGKNRYDGTIRNISTTGAMIEGVWHVPVGTIFRLQISQTFFVSCTVRWAKDDRIGVEFANPLQRDGSGQLLAMQGAAPARQAGIPNASPPGSAALPPEPDYPLRYPAQAGRRG</sequence>
<feature type="domain" description="PAS" evidence="3">
    <location>
        <begin position="262"/>
        <end position="295"/>
    </location>
</feature>
<dbReference type="InterPro" id="IPR035919">
    <property type="entry name" value="EAL_sf"/>
</dbReference>
<dbReference type="InterPro" id="IPR009875">
    <property type="entry name" value="PilZ_domain"/>
</dbReference>
<comment type="caution">
    <text evidence="7">The sequence shown here is derived from an EMBL/GenBank/DDBJ whole genome shotgun (WGS) entry which is preliminary data.</text>
</comment>
<keyword evidence="2" id="KW-0812">Transmembrane</keyword>
<dbReference type="Pfam" id="PF08448">
    <property type="entry name" value="PAS_4"/>
    <property type="match status" value="1"/>
</dbReference>
<gene>
    <name evidence="7" type="ORF">ACFODU_07295</name>
</gene>
<dbReference type="SUPFAM" id="SSF141868">
    <property type="entry name" value="EAL domain-like"/>
    <property type="match status" value="1"/>
</dbReference>
<dbReference type="Pfam" id="PF00563">
    <property type="entry name" value="EAL"/>
    <property type="match status" value="1"/>
</dbReference>
<organism evidence="7 8">
    <name type="scientific">Alteraurantiacibacter palmitatis</name>
    <dbReference type="NCBI Taxonomy" id="2054628"/>
    <lineage>
        <taxon>Bacteria</taxon>
        <taxon>Pseudomonadati</taxon>
        <taxon>Pseudomonadota</taxon>
        <taxon>Alphaproteobacteria</taxon>
        <taxon>Sphingomonadales</taxon>
        <taxon>Erythrobacteraceae</taxon>
        <taxon>Alteraurantiacibacter</taxon>
    </lineage>
</organism>
<feature type="domain" description="GGDEF" evidence="6">
    <location>
        <begin position="405"/>
        <end position="538"/>
    </location>
</feature>
<dbReference type="Gene3D" id="2.40.10.220">
    <property type="entry name" value="predicted glycosyltransferase like domains"/>
    <property type="match status" value="1"/>
</dbReference>
<dbReference type="SMART" id="SM00052">
    <property type="entry name" value="EAL"/>
    <property type="match status" value="1"/>
</dbReference>
<dbReference type="PROSITE" id="PS50883">
    <property type="entry name" value="EAL"/>
    <property type="match status" value="1"/>
</dbReference>
<dbReference type="PROSITE" id="PS50113">
    <property type="entry name" value="PAC"/>
    <property type="match status" value="1"/>
</dbReference>
<dbReference type="Proteomes" id="UP001595456">
    <property type="component" value="Unassembled WGS sequence"/>
</dbReference>
<feature type="transmembrane region" description="Helical" evidence="2">
    <location>
        <begin position="72"/>
        <end position="94"/>
    </location>
</feature>
<protein>
    <submittedName>
        <fullName evidence="7">EAL domain-containing protein</fullName>
    </submittedName>
</protein>
<dbReference type="InterPro" id="IPR029787">
    <property type="entry name" value="Nucleotide_cyclase"/>
</dbReference>
<feature type="domain" description="EAL" evidence="5">
    <location>
        <begin position="547"/>
        <end position="798"/>
    </location>
</feature>
<dbReference type="SUPFAM" id="SSF55073">
    <property type="entry name" value="Nucleotide cyclase"/>
    <property type="match status" value="1"/>
</dbReference>
<dbReference type="InterPro" id="IPR035965">
    <property type="entry name" value="PAS-like_dom_sf"/>
</dbReference>
<feature type="transmembrane region" description="Helical" evidence="2">
    <location>
        <begin position="135"/>
        <end position="155"/>
    </location>
</feature>
<dbReference type="CDD" id="cd01949">
    <property type="entry name" value="GGDEF"/>
    <property type="match status" value="1"/>
</dbReference>
<dbReference type="Pfam" id="PF00990">
    <property type="entry name" value="GGDEF"/>
    <property type="match status" value="1"/>
</dbReference>
<dbReference type="Gene3D" id="3.30.70.270">
    <property type="match status" value="1"/>
</dbReference>
<dbReference type="Gene3D" id="3.20.20.450">
    <property type="entry name" value="EAL domain"/>
    <property type="match status" value="1"/>
</dbReference>
<name>A0ABV7E7J4_9SPHN</name>
<feature type="transmembrane region" description="Helical" evidence="2">
    <location>
        <begin position="100"/>
        <end position="123"/>
    </location>
</feature>
<dbReference type="InterPro" id="IPR000700">
    <property type="entry name" value="PAS-assoc_C"/>
</dbReference>
<dbReference type="PROSITE" id="PS50887">
    <property type="entry name" value="GGDEF"/>
    <property type="match status" value="1"/>
</dbReference>
<feature type="transmembrane region" description="Helical" evidence="2">
    <location>
        <begin position="161"/>
        <end position="181"/>
    </location>
</feature>